<dbReference type="InterPro" id="IPR008269">
    <property type="entry name" value="Lon_proteolytic"/>
</dbReference>
<reference evidence="3 4" key="1">
    <citation type="submission" date="2019-07" db="EMBL/GenBank/DDBJ databases">
        <title>Whole genome shotgun sequence of Sporosarcina luteola NBRC 105378.</title>
        <authorList>
            <person name="Hosoyama A."/>
            <person name="Uohara A."/>
            <person name="Ohji S."/>
            <person name="Ichikawa N."/>
        </authorList>
    </citation>
    <scope>NUCLEOTIDE SEQUENCE [LARGE SCALE GENOMIC DNA]</scope>
    <source>
        <strain evidence="3 4">NBRC 105378</strain>
    </source>
</reference>
<feature type="transmembrane region" description="Helical" evidence="1">
    <location>
        <begin position="70"/>
        <end position="89"/>
    </location>
</feature>
<keyword evidence="4" id="KW-1185">Reference proteome</keyword>
<dbReference type="RefSeq" id="WP_147054171.1">
    <property type="nucleotide sequence ID" value="NZ_BJYL01000002.1"/>
</dbReference>
<feature type="transmembrane region" description="Helical" evidence="1">
    <location>
        <begin position="12"/>
        <end position="31"/>
    </location>
</feature>
<dbReference type="Proteomes" id="UP000321901">
    <property type="component" value="Unassembled WGS sequence"/>
</dbReference>
<accession>A0A511Z2T9</accession>
<evidence type="ECO:0000259" key="2">
    <source>
        <dbReference type="Pfam" id="PF05362"/>
    </source>
</evidence>
<feature type="transmembrane region" description="Helical" evidence="1">
    <location>
        <begin position="43"/>
        <end position="63"/>
    </location>
</feature>
<keyword evidence="1" id="KW-0472">Membrane</keyword>
<evidence type="ECO:0000313" key="3">
    <source>
        <dbReference type="EMBL" id="GEN81774.1"/>
    </source>
</evidence>
<dbReference type="InterPro" id="IPR020568">
    <property type="entry name" value="Ribosomal_Su5_D2-typ_SF"/>
</dbReference>
<dbReference type="OrthoDB" id="2740268at2"/>
<gene>
    <name evidence="3" type="ORF">SLU01_00860</name>
</gene>
<keyword evidence="1" id="KW-0812">Transmembrane</keyword>
<dbReference type="Gene3D" id="3.30.230.10">
    <property type="match status" value="1"/>
</dbReference>
<evidence type="ECO:0000256" key="1">
    <source>
        <dbReference type="SAM" id="Phobius"/>
    </source>
</evidence>
<dbReference type="SUPFAM" id="SSF54211">
    <property type="entry name" value="Ribosomal protein S5 domain 2-like"/>
    <property type="match status" value="1"/>
</dbReference>
<dbReference type="AlphaFoldDB" id="A0A511Z2T9"/>
<dbReference type="GO" id="GO:0004176">
    <property type="term" value="F:ATP-dependent peptidase activity"/>
    <property type="evidence" value="ECO:0007669"/>
    <property type="project" value="InterPro"/>
</dbReference>
<name>A0A511Z2T9_9BACL</name>
<keyword evidence="1" id="KW-1133">Transmembrane helix</keyword>
<feature type="domain" description="Lon proteolytic" evidence="2">
    <location>
        <begin position="204"/>
        <end position="294"/>
    </location>
</feature>
<dbReference type="GO" id="GO:0006508">
    <property type="term" value="P:proteolysis"/>
    <property type="evidence" value="ECO:0007669"/>
    <property type="project" value="InterPro"/>
</dbReference>
<proteinExistence type="predicted"/>
<dbReference type="EMBL" id="BJYL01000002">
    <property type="protein sequence ID" value="GEN81774.1"/>
    <property type="molecule type" value="Genomic_DNA"/>
</dbReference>
<comment type="caution">
    <text evidence="3">The sequence shown here is derived from an EMBL/GenBank/DDBJ whole genome shotgun (WGS) entry which is preliminary data.</text>
</comment>
<evidence type="ECO:0000313" key="4">
    <source>
        <dbReference type="Proteomes" id="UP000321901"/>
    </source>
</evidence>
<protein>
    <recommendedName>
        <fullName evidence="2">Lon proteolytic domain-containing protein</fullName>
    </recommendedName>
</protein>
<dbReference type="Pfam" id="PF05362">
    <property type="entry name" value="Lon_C"/>
    <property type="match status" value="1"/>
</dbReference>
<organism evidence="3 4">
    <name type="scientific">Sporosarcina luteola</name>
    <dbReference type="NCBI Taxonomy" id="582850"/>
    <lineage>
        <taxon>Bacteria</taxon>
        <taxon>Bacillati</taxon>
        <taxon>Bacillota</taxon>
        <taxon>Bacilli</taxon>
        <taxon>Bacillales</taxon>
        <taxon>Caryophanaceae</taxon>
        <taxon>Sporosarcina</taxon>
    </lineage>
</organism>
<dbReference type="InterPro" id="IPR014721">
    <property type="entry name" value="Ribsml_uS5_D2-typ_fold_subgr"/>
</dbReference>
<sequence length="303" mass="34331">MKNQTNPLNRSTKLLAFVYSIFIVVPIYFLLGNAYYLDYISGFIFLGALIGLMVLIAIPLIIFRKDKFKSLTAILTFVLLSLFCGYEIRLLGYESNTFIAEVYREPEEIIQNSGIYILSIGLNDIYYMEEEEMVRDMYEKEGIQIFDLYKIKNRNRYNGKTNEIIRFLGFGKEQFHVMGENVRGFIGEDTSVINEFLNRENLVGDSAGLALGLSSMVHQGSLHNQIPIGVTGTLEPNGRVDQVGGITGKMIISEQNGFPYIIVPDANKVEAEAVKKRENLAIEIIPVRHIDEAVMVMKELNTQ</sequence>
<dbReference type="GO" id="GO:0004252">
    <property type="term" value="F:serine-type endopeptidase activity"/>
    <property type="evidence" value="ECO:0007669"/>
    <property type="project" value="InterPro"/>
</dbReference>